<evidence type="ECO:0000313" key="1">
    <source>
        <dbReference type="EMBL" id="KAL3951800.1"/>
    </source>
</evidence>
<protein>
    <submittedName>
        <fullName evidence="1">Uncharacterized protein</fullName>
    </submittedName>
</protein>
<dbReference type="EMBL" id="JBGNUJ010000013">
    <property type="protein sequence ID" value="KAL3951800.1"/>
    <property type="molecule type" value="Genomic_DNA"/>
</dbReference>
<reference evidence="1" key="1">
    <citation type="submission" date="2024-12" db="EMBL/GenBank/DDBJ databases">
        <title>Comparative genomics and development of molecular markers within Purpureocillium lilacinum and among Purpureocillium species.</title>
        <authorList>
            <person name="Yeh Z.-Y."/>
            <person name="Ni N.-T."/>
            <person name="Lo P.-H."/>
            <person name="Mushyakhwo K."/>
            <person name="Lin C.-F."/>
            <person name="Nai Y.-S."/>
        </authorList>
    </citation>
    <scope>NUCLEOTIDE SEQUENCE</scope>
    <source>
        <strain evidence="1">NCHU-NPUST-175</strain>
    </source>
</reference>
<organism evidence="1 2">
    <name type="scientific">Purpureocillium lilacinum</name>
    <name type="common">Paecilomyces lilacinus</name>
    <dbReference type="NCBI Taxonomy" id="33203"/>
    <lineage>
        <taxon>Eukaryota</taxon>
        <taxon>Fungi</taxon>
        <taxon>Dikarya</taxon>
        <taxon>Ascomycota</taxon>
        <taxon>Pezizomycotina</taxon>
        <taxon>Sordariomycetes</taxon>
        <taxon>Hypocreomycetidae</taxon>
        <taxon>Hypocreales</taxon>
        <taxon>Ophiocordycipitaceae</taxon>
        <taxon>Purpureocillium</taxon>
    </lineage>
</organism>
<evidence type="ECO:0000313" key="2">
    <source>
        <dbReference type="Proteomes" id="UP001638806"/>
    </source>
</evidence>
<proteinExistence type="predicted"/>
<dbReference type="Proteomes" id="UP001638806">
    <property type="component" value="Unassembled WGS sequence"/>
</dbReference>
<sequence length="273" mass="30026">MGIRDSVDENGNLVSQVYNSSTGGGPQNEIGTRLAGRADSAVVVTSNPRNLWGVGERILEESGADSLTAVVFPNHSLSRVRDLAGRQGVEPLTRRLTFDPPATDVTTMCANCQGTDHTLKVCLEADRASGVVHGCAVCNAKHRMETCPKFKSLSWRQQYKMCVLDRGRMAPLDTGTQPWITAVTMADQNATGPLPEPTSLPWTEAFARNWIRSADSRTRAAMSDFYLTRDRSLLPVDPQTETLRRALTHYDIRIPLRHIRASGAVASRVPRRL</sequence>
<accession>A0ACC4D950</accession>
<comment type="caution">
    <text evidence="1">The sequence shown here is derived from an EMBL/GenBank/DDBJ whole genome shotgun (WGS) entry which is preliminary data.</text>
</comment>
<keyword evidence="2" id="KW-1185">Reference proteome</keyword>
<name>A0ACC4D950_PURLI</name>
<gene>
    <name evidence="1" type="ORF">ACCO45_013517</name>
</gene>